<dbReference type="InterPro" id="IPR007278">
    <property type="entry name" value="DUF397"/>
</dbReference>
<dbReference type="Pfam" id="PF04149">
    <property type="entry name" value="DUF397"/>
    <property type="match status" value="1"/>
</dbReference>
<evidence type="ECO:0000259" key="1">
    <source>
        <dbReference type="Pfam" id="PF04149"/>
    </source>
</evidence>
<name>A0A1G2S915_9BACT</name>
<dbReference type="Proteomes" id="UP000179118">
    <property type="component" value="Unassembled WGS sequence"/>
</dbReference>
<reference evidence="2 3" key="1">
    <citation type="journal article" date="2016" name="Nat. Commun.">
        <title>Thousands of microbial genomes shed light on interconnected biogeochemical processes in an aquifer system.</title>
        <authorList>
            <person name="Anantharaman K."/>
            <person name="Brown C.T."/>
            <person name="Hug L.A."/>
            <person name="Sharon I."/>
            <person name="Castelle C.J."/>
            <person name="Probst A.J."/>
            <person name="Thomas B.C."/>
            <person name="Singh A."/>
            <person name="Wilkins M.J."/>
            <person name="Karaoz U."/>
            <person name="Brodie E.L."/>
            <person name="Williams K.H."/>
            <person name="Hubbard S.S."/>
            <person name="Banfield J.F."/>
        </authorList>
    </citation>
    <scope>NUCLEOTIDE SEQUENCE [LARGE SCALE GENOMIC DNA]</scope>
</reference>
<sequence>MKDVFGNGCAFTTNNQGQKVDEEGFKTTSFTKRKPISFSCVSVKKEGGRLLVRSTRDPNKTTLSFDKDEWDAFTKGIREGELNFDEL</sequence>
<proteinExistence type="predicted"/>
<evidence type="ECO:0000313" key="2">
    <source>
        <dbReference type="EMBL" id="OHA81603.1"/>
    </source>
</evidence>
<accession>A0A1G2S915</accession>
<evidence type="ECO:0000313" key="3">
    <source>
        <dbReference type="Proteomes" id="UP000179118"/>
    </source>
</evidence>
<feature type="domain" description="DUF397" evidence="1">
    <location>
        <begin position="39"/>
        <end position="78"/>
    </location>
</feature>
<dbReference type="AlphaFoldDB" id="A0A1G2S915"/>
<dbReference type="EMBL" id="MHUT01000006">
    <property type="protein sequence ID" value="OHA81603.1"/>
    <property type="molecule type" value="Genomic_DNA"/>
</dbReference>
<gene>
    <name evidence="2" type="ORF">A3D51_02410</name>
</gene>
<comment type="caution">
    <text evidence="2">The sequence shown here is derived from an EMBL/GenBank/DDBJ whole genome shotgun (WGS) entry which is preliminary data.</text>
</comment>
<protein>
    <recommendedName>
        <fullName evidence="1">DUF397 domain-containing protein</fullName>
    </recommendedName>
</protein>
<organism evidence="2 3">
    <name type="scientific">Candidatus Yonathbacteria bacterium RIFCSPHIGHO2_02_FULL_44_14</name>
    <dbReference type="NCBI Taxonomy" id="1802724"/>
    <lineage>
        <taxon>Bacteria</taxon>
        <taxon>Candidatus Yonathiibacteriota</taxon>
    </lineage>
</organism>